<evidence type="ECO:0000256" key="7">
    <source>
        <dbReference type="ARBA" id="ARBA00023014"/>
    </source>
</evidence>
<evidence type="ECO:0000256" key="3">
    <source>
        <dbReference type="ARBA" id="ARBA00022714"/>
    </source>
</evidence>
<comment type="cofactor">
    <cofactor evidence="8">
        <name>[2Fe-2S] cluster</name>
        <dbReference type="ChEBI" id="CHEBI:190135"/>
    </cofactor>
</comment>
<dbReference type="Pfam" id="PF00111">
    <property type="entry name" value="Fer2"/>
    <property type="match status" value="1"/>
</dbReference>
<gene>
    <name evidence="10" type="ORF">GCM10019016_085450</name>
</gene>
<evidence type="ECO:0000256" key="8">
    <source>
        <dbReference type="ARBA" id="ARBA00034078"/>
    </source>
</evidence>
<dbReference type="InterPro" id="IPR006058">
    <property type="entry name" value="2Fe2S_fd_BS"/>
</dbReference>
<dbReference type="PANTHER" id="PTHR43112">
    <property type="entry name" value="FERREDOXIN"/>
    <property type="match status" value="1"/>
</dbReference>
<keyword evidence="4" id="KW-0479">Metal-binding</keyword>
<dbReference type="PROSITE" id="PS00197">
    <property type="entry name" value="2FE2S_FER_1"/>
    <property type="match status" value="1"/>
</dbReference>
<keyword evidence="5" id="KW-0249">Electron transport</keyword>
<name>A0ABP6U195_9ACTN</name>
<keyword evidence="2" id="KW-0813">Transport</keyword>
<proteinExistence type="inferred from homology"/>
<keyword evidence="7" id="KW-0411">Iron-sulfur</keyword>
<dbReference type="PROSITE" id="PS51085">
    <property type="entry name" value="2FE2S_FER_2"/>
    <property type="match status" value="1"/>
</dbReference>
<dbReference type="Gene3D" id="3.10.20.30">
    <property type="match status" value="1"/>
</dbReference>
<protein>
    <recommendedName>
        <fullName evidence="9">2Fe-2S ferredoxin-type domain-containing protein</fullName>
    </recommendedName>
</protein>
<dbReference type="PANTHER" id="PTHR43112:SF3">
    <property type="entry name" value="FERREDOXIN-2, CHLOROPLASTIC"/>
    <property type="match status" value="1"/>
</dbReference>
<dbReference type="CDD" id="cd00207">
    <property type="entry name" value="fer2"/>
    <property type="match status" value="1"/>
</dbReference>
<evidence type="ECO:0000256" key="6">
    <source>
        <dbReference type="ARBA" id="ARBA00023004"/>
    </source>
</evidence>
<reference evidence="11" key="1">
    <citation type="journal article" date="2019" name="Int. J. Syst. Evol. Microbiol.">
        <title>The Global Catalogue of Microorganisms (GCM) 10K type strain sequencing project: providing services to taxonomists for standard genome sequencing and annotation.</title>
        <authorList>
            <consortium name="The Broad Institute Genomics Platform"/>
            <consortium name="The Broad Institute Genome Sequencing Center for Infectious Disease"/>
            <person name="Wu L."/>
            <person name="Ma J."/>
        </authorList>
    </citation>
    <scope>NUCLEOTIDE SEQUENCE [LARGE SCALE GENOMIC DNA]</scope>
    <source>
        <strain evidence="11">JCM 4816</strain>
    </source>
</reference>
<dbReference type="InterPro" id="IPR036010">
    <property type="entry name" value="2Fe-2S_ferredoxin-like_sf"/>
</dbReference>
<dbReference type="Proteomes" id="UP001501455">
    <property type="component" value="Unassembled WGS sequence"/>
</dbReference>
<evidence type="ECO:0000313" key="11">
    <source>
        <dbReference type="Proteomes" id="UP001501455"/>
    </source>
</evidence>
<dbReference type="InterPro" id="IPR012675">
    <property type="entry name" value="Beta-grasp_dom_sf"/>
</dbReference>
<keyword evidence="11" id="KW-1185">Reference proteome</keyword>
<evidence type="ECO:0000256" key="5">
    <source>
        <dbReference type="ARBA" id="ARBA00022982"/>
    </source>
</evidence>
<sequence length="58" mass="6201">MPYACREGVCGSCRAKVLSGRVTADGLHALDERERAAGYTLVCRAGPRTAEITLDFDA</sequence>
<feature type="domain" description="2Fe-2S ferredoxin-type" evidence="9">
    <location>
        <begin position="1"/>
        <end position="58"/>
    </location>
</feature>
<dbReference type="RefSeq" id="WP_345582943.1">
    <property type="nucleotide sequence ID" value="NZ_BAAAXF010000060.1"/>
</dbReference>
<keyword evidence="6" id="KW-0408">Iron</keyword>
<dbReference type="SUPFAM" id="SSF54292">
    <property type="entry name" value="2Fe-2S ferredoxin-like"/>
    <property type="match status" value="1"/>
</dbReference>
<evidence type="ECO:0000256" key="1">
    <source>
        <dbReference type="ARBA" id="ARBA00007874"/>
    </source>
</evidence>
<evidence type="ECO:0000256" key="4">
    <source>
        <dbReference type="ARBA" id="ARBA00022723"/>
    </source>
</evidence>
<comment type="similarity">
    <text evidence="1">Belongs to the 2Fe2S plant-type ferredoxin family.</text>
</comment>
<dbReference type="InterPro" id="IPR001041">
    <property type="entry name" value="2Fe-2S_ferredoxin-type"/>
</dbReference>
<accession>A0ABP6U195</accession>
<evidence type="ECO:0000313" key="10">
    <source>
        <dbReference type="EMBL" id="GAA3501438.1"/>
    </source>
</evidence>
<evidence type="ECO:0000259" key="9">
    <source>
        <dbReference type="PROSITE" id="PS51085"/>
    </source>
</evidence>
<dbReference type="EMBL" id="BAAAXF010000060">
    <property type="protein sequence ID" value="GAA3501438.1"/>
    <property type="molecule type" value="Genomic_DNA"/>
</dbReference>
<organism evidence="10 11">
    <name type="scientific">Streptomyces prasinosporus</name>
    <dbReference type="NCBI Taxonomy" id="68256"/>
    <lineage>
        <taxon>Bacteria</taxon>
        <taxon>Bacillati</taxon>
        <taxon>Actinomycetota</taxon>
        <taxon>Actinomycetes</taxon>
        <taxon>Kitasatosporales</taxon>
        <taxon>Streptomycetaceae</taxon>
        <taxon>Streptomyces</taxon>
        <taxon>Streptomyces albogriseolus group</taxon>
    </lineage>
</organism>
<evidence type="ECO:0000256" key="2">
    <source>
        <dbReference type="ARBA" id="ARBA00022448"/>
    </source>
</evidence>
<keyword evidence="3" id="KW-0001">2Fe-2S</keyword>
<comment type="caution">
    <text evidence="10">The sequence shown here is derived from an EMBL/GenBank/DDBJ whole genome shotgun (WGS) entry which is preliminary data.</text>
</comment>